<gene>
    <name evidence="1" type="ORF">PCG10_006187</name>
</gene>
<protein>
    <submittedName>
        <fullName evidence="1">Uncharacterized protein</fullName>
    </submittedName>
</protein>
<dbReference type="Proteomes" id="UP000701341">
    <property type="component" value="Unassembled WGS sequence"/>
</dbReference>
<comment type="caution">
    <text evidence="1">The sequence shown here is derived from an EMBL/GenBank/DDBJ whole genome shotgun (WGS) entry which is preliminary data.</text>
</comment>
<dbReference type="EMBL" id="JAAOZQ010000004">
    <property type="protein sequence ID" value="KAF7529856.1"/>
    <property type="molecule type" value="Genomic_DNA"/>
</dbReference>
<accession>A0A9P5GV34</accession>
<keyword evidence="2" id="KW-1185">Reference proteome</keyword>
<sequence>MPKDFTIRWVYAYKTTRLTNQQWVLFEYPGEFGHVSPEPVRLPRTLEPLYSGASTYYREVGNKARHLPMHHLAPSSDGLVARHPSEYELDLHGVTVDQKYACSQEWSPHGRLNISCSLGHHSFERNSHIGSHR</sequence>
<dbReference type="OrthoDB" id="4351044at2759"/>
<name>A0A9P5GV34_PENCR</name>
<dbReference type="AlphaFoldDB" id="A0A9P5GV34"/>
<proteinExistence type="predicted"/>
<evidence type="ECO:0000313" key="1">
    <source>
        <dbReference type="EMBL" id="KAF7529856.1"/>
    </source>
</evidence>
<organism evidence="1 2">
    <name type="scientific">Penicillium crustosum</name>
    <name type="common">Blue mold fungus</name>
    <dbReference type="NCBI Taxonomy" id="36656"/>
    <lineage>
        <taxon>Eukaryota</taxon>
        <taxon>Fungi</taxon>
        <taxon>Dikarya</taxon>
        <taxon>Ascomycota</taxon>
        <taxon>Pezizomycotina</taxon>
        <taxon>Eurotiomycetes</taxon>
        <taxon>Eurotiomycetidae</taxon>
        <taxon>Eurotiales</taxon>
        <taxon>Aspergillaceae</taxon>
        <taxon>Penicillium</taxon>
    </lineage>
</organism>
<evidence type="ECO:0000313" key="2">
    <source>
        <dbReference type="Proteomes" id="UP000701341"/>
    </source>
</evidence>
<reference evidence="1" key="1">
    <citation type="submission" date="2020-02" db="EMBL/GenBank/DDBJ databases">
        <authorList>
            <person name="Lichtner F.J."/>
        </authorList>
    </citation>
    <scope>NUCLEOTIDE SEQUENCE</scope>
    <source>
        <strain evidence="1">G10</strain>
    </source>
</reference>